<dbReference type="RefSeq" id="WP_267929027.1">
    <property type="nucleotide sequence ID" value="NZ_AP024233.1"/>
</dbReference>
<evidence type="ECO:0000313" key="3">
    <source>
        <dbReference type="Proteomes" id="UP001063350"/>
    </source>
</evidence>
<protein>
    <submittedName>
        <fullName evidence="2">Uncharacterized protein</fullName>
    </submittedName>
</protein>
<accession>A0A915XHW9</accession>
<reference evidence="2" key="1">
    <citation type="submission" date="2020-12" db="EMBL/GenBank/DDBJ databases">
        <title>Desulfobium dissulfuricans gen. nov., sp. nov., a novel mesophilic, sulfate-reducing bacterium isolated from a deep-sea hydrothermal vent.</title>
        <authorList>
            <person name="Hashimoto Y."/>
            <person name="Tame A."/>
            <person name="Sawayama S."/>
            <person name="Miyazaki J."/>
            <person name="Takai K."/>
            <person name="Nakagawa S."/>
        </authorList>
    </citation>
    <scope>NUCLEOTIDE SEQUENCE</scope>
    <source>
        <strain evidence="2">GF1</strain>
    </source>
</reference>
<feature type="chain" id="PRO_5036834695" evidence="1">
    <location>
        <begin position="24"/>
        <end position="150"/>
    </location>
</feature>
<keyword evidence="3" id="KW-1185">Reference proteome</keyword>
<sequence>MKKICAVVIAGFLSVLLADYSHAVDEAVASIHSSRSHDEHPAREQELTERERAWLETFYKGNMLADGWERVTEEILSKTPREMQEEQKKVLEILGEKIGREWCRDNQVRRIDTRMLRQWGEKLKQAAEEDPRKLAETIRKIDQKVNEILN</sequence>
<evidence type="ECO:0000313" key="2">
    <source>
        <dbReference type="EMBL" id="BCO09154.1"/>
    </source>
</evidence>
<evidence type="ECO:0000256" key="1">
    <source>
        <dbReference type="SAM" id="SignalP"/>
    </source>
</evidence>
<proteinExistence type="predicted"/>
<keyword evidence="1" id="KW-0732">Signal</keyword>
<feature type="signal peptide" evidence="1">
    <location>
        <begin position="1"/>
        <end position="23"/>
    </location>
</feature>
<dbReference type="Proteomes" id="UP001063350">
    <property type="component" value="Chromosome"/>
</dbReference>
<dbReference type="EMBL" id="AP024233">
    <property type="protein sequence ID" value="BCO09154.1"/>
    <property type="molecule type" value="Genomic_DNA"/>
</dbReference>
<name>A0A915XHW9_9BACT</name>
<dbReference type="AlphaFoldDB" id="A0A915XHW9"/>
<dbReference type="KEGG" id="ddu:GF1_15300"/>
<organism evidence="2 3">
    <name type="scientific">Desulfolithobacter dissulfuricans</name>
    <dbReference type="NCBI Taxonomy" id="2795293"/>
    <lineage>
        <taxon>Bacteria</taxon>
        <taxon>Pseudomonadati</taxon>
        <taxon>Thermodesulfobacteriota</taxon>
        <taxon>Desulfobulbia</taxon>
        <taxon>Desulfobulbales</taxon>
        <taxon>Desulfobulbaceae</taxon>
        <taxon>Desulfolithobacter</taxon>
    </lineage>
</organism>
<gene>
    <name evidence="2" type="ORF">GF1_15300</name>
</gene>